<dbReference type="EMBL" id="CAEZWO010000142">
    <property type="protein sequence ID" value="CAB4670237.1"/>
    <property type="molecule type" value="Genomic_DNA"/>
</dbReference>
<dbReference type="InterPro" id="IPR000620">
    <property type="entry name" value="EamA_dom"/>
</dbReference>
<evidence type="ECO:0000256" key="5">
    <source>
        <dbReference type="SAM" id="Phobius"/>
    </source>
</evidence>
<keyword evidence="2 5" id="KW-0812">Transmembrane</keyword>
<dbReference type="SUPFAM" id="SSF103481">
    <property type="entry name" value="Multidrug resistance efflux transporter EmrE"/>
    <property type="match status" value="2"/>
</dbReference>
<feature type="domain" description="EamA" evidence="6">
    <location>
        <begin position="153"/>
        <end position="289"/>
    </location>
</feature>
<reference evidence="8" key="1">
    <citation type="submission" date="2020-05" db="EMBL/GenBank/DDBJ databases">
        <authorList>
            <person name="Chiriac C."/>
            <person name="Salcher M."/>
            <person name="Ghai R."/>
            <person name="Kavagutti S V."/>
        </authorList>
    </citation>
    <scope>NUCLEOTIDE SEQUENCE</scope>
</reference>
<evidence type="ECO:0000256" key="2">
    <source>
        <dbReference type="ARBA" id="ARBA00022692"/>
    </source>
</evidence>
<dbReference type="AlphaFoldDB" id="A0A6J6VTR2"/>
<proteinExistence type="predicted"/>
<evidence type="ECO:0000256" key="4">
    <source>
        <dbReference type="ARBA" id="ARBA00023136"/>
    </source>
</evidence>
<comment type="subcellular location">
    <subcellularLocation>
        <location evidence="1">Membrane</location>
        <topology evidence="1">Multi-pass membrane protein</topology>
    </subcellularLocation>
</comment>
<sequence length="300" mass="33074">MHLSKKETSGLWFAFIGVFFFSLSLPMTKWALESFDPLFTAFFRPIMASVLAIPLLFIRRVPLIPRQYLKSIIYVTVGTALIWPTLIALALQRTTSAHVAVIAAIMPLVTAIFAVIKDKTHVSMQFWIASSCGTFLLILFAITRGGGTGRDLRADIFTILAVIASSYCYVVGAELSRAMPGWQVISWVVIFGLPFCIPASAIIWIKTHDLHPVTFHAIAGMTMIGIFSMYIGFFAWFRGLRDAGTAHGSQVQQLQAIMTLGWAATLLHEKVTLGMLVIAFGVVASVLWALSTRQRVLESS</sequence>
<evidence type="ECO:0000313" key="7">
    <source>
        <dbReference type="EMBL" id="CAB4670237.1"/>
    </source>
</evidence>
<dbReference type="Pfam" id="PF00892">
    <property type="entry name" value="EamA"/>
    <property type="match status" value="2"/>
</dbReference>
<feature type="transmembrane region" description="Helical" evidence="5">
    <location>
        <begin position="217"/>
        <end position="237"/>
    </location>
</feature>
<dbReference type="InterPro" id="IPR050638">
    <property type="entry name" value="AA-Vitamin_Transporters"/>
</dbReference>
<dbReference type="GO" id="GO:0016020">
    <property type="term" value="C:membrane"/>
    <property type="evidence" value="ECO:0007669"/>
    <property type="project" value="UniProtKB-SubCell"/>
</dbReference>
<gene>
    <name evidence="7" type="ORF">UFOPK2254_01222</name>
    <name evidence="8" type="ORF">UFOPK2907_00831</name>
</gene>
<keyword evidence="4 5" id="KW-0472">Membrane</keyword>
<feature type="transmembrane region" description="Helical" evidence="5">
    <location>
        <begin position="154"/>
        <end position="172"/>
    </location>
</feature>
<dbReference type="PANTHER" id="PTHR32322">
    <property type="entry name" value="INNER MEMBRANE TRANSPORTER"/>
    <property type="match status" value="1"/>
</dbReference>
<keyword evidence="3 5" id="KW-1133">Transmembrane helix</keyword>
<feature type="transmembrane region" description="Helical" evidence="5">
    <location>
        <begin position="38"/>
        <end position="59"/>
    </location>
</feature>
<feature type="transmembrane region" description="Helical" evidence="5">
    <location>
        <begin position="12"/>
        <end position="32"/>
    </location>
</feature>
<feature type="transmembrane region" description="Helical" evidence="5">
    <location>
        <begin position="184"/>
        <end position="205"/>
    </location>
</feature>
<feature type="transmembrane region" description="Helical" evidence="5">
    <location>
        <begin position="271"/>
        <end position="290"/>
    </location>
</feature>
<evidence type="ECO:0000256" key="3">
    <source>
        <dbReference type="ARBA" id="ARBA00022989"/>
    </source>
</evidence>
<dbReference type="EMBL" id="CAEZZR010000069">
    <property type="protein sequence ID" value="CAB4775901.1"/>
    <property type="molecule type" value="Genomic_DNA"/>
</dbReference>
<feature type="transmembrane region" description="Helical" evidence="5">
    <location>
        <begin position="123"/>
        <end position="142"/>
    </location>
</feature>
<organism evidence="8">
    <name type="scientific">freshwater metagenome</name>
    <dbReference type="NCBI Taxonomy" id="449393"/>
    <lineage>
        <taxon>unclassified sequences</taxon>
        <taxon>metagenomes</taxon>
        <taxon>ecological metagenomes</taxon>
    </lineage>
</organism>
<feature type="domain" description="EamA" evidence="6">
    <location>
        <begin position="9"/>
        <end position="134"/>
    </location>
</feature>
<feature type="transmembrane region" description="Helical" evidence="5">
    <location>
        <begin position="71"/>
        <end position="91"/>
    </location>
</feature>
<evidence type="ECO:0000259" key="6">
    <source>
        <dbReference type="Pfam" id="PF00892"/>
    </source>
</evidence>
<feature type="transmembrane region" description="Helical" evidence="5">
    <location>
        <begin position="97"/>
        <end position="116"/>
    </location>
</feature>
<protein>
    <submittedName>
        <fullName evidence="8">Unannotated protein</fullName>
    </submittedName>
</protein>
<evidence type="ECO:0000256" key="1">
    <source>
        <dbReference type="ARBA" id="ARBA00004141"/>
    </source>
</evidence>
<name>A0A6J6VTR2_9ZZZZ</name>
<accession>A0A6J6VTR2</accession>
<dbReference type="InterPro" id="IPR037185">
    <property type="entry name" value="EmrE-like"/>
</dbReference>
<dbReference type="PANTHER" id="PTHR32322:SF2">
    <property type="entry name" value="EAMA DOMAIN-CONTAINING PROTEIN"/>
    <property type="match status" value="1"/>
</dbReference>
<evidence type="ECO:0000313" key="8">
    <source>
        <dbReference type="EMBL" id="CAB4775901.1"/>
    </source>
</evidence>